<feature type="transmembrane region" description="Helical" evidence="6">
    <location>
        <begin position="150"/>
        <end position="183"/>
    </location>
</feature>
<feature type="transmembrane region" description="Helical" evidence="6">
    <location>
        <begin position="322"/>
        <end position="345"/>
    </location>
</feature>
<dbReference type="EMBL" id="JAZDRP010000001">
    <property type="protein sequence ID" value="MEE2525100.1"/>
    <property type="molecule type" value="Genomic_DNA"/>
</dbReference>
<feature type="transmembrane region" description="Helical" evidence="6">
    <location>
        <begin position="452"/>
        <end position="471"/>
    </location>
</feature>
<name>A0ABU7LME7_9PROT</name>
<feature type="transmembrane region" description="Helical" evidence="6">
    <location>
        <begin position="112"/>
        <end position="130"/>
    </location>
</feature>
<feature type="transmembrane region" description="Helical" evidence="6">
    <location>
        <begin position="204"/>
        <end position="224"/>
    </location>
</feature>
<evidence type="ECO:0000313" key="7">
    <source>
        <dbReference type="EMBL" id="MEE2525100.1"/>
    </source>
</evidence>
<evidence type="ECO:0000256" key="1">
    <source>
        <dbReference type="ARBA" id="ARBA00004651"/>
    </source>
</evidence>
<feature type="transmembrane region" description="Helical" evidence="6">
    <location>
        <begin position="382"/>
        <end position="408"/>
    </location>
</feature>
<organism evidence="7 8">
    <name type="scientific">Hyphobacterium lacteum</name>
    <dbReference type="NCBI Taxonomy" id="3116575"/>
    <lineage>
        <taxon>Bacteria</taxon>
        <taxon>Pseudomonadati</taxon>
        <taxon>Pseudomonadota</taxon>
        <taxon>Alphaproteobacteria</taxon>
        <taxon>Maricaulales</taxon>
        <taxon>Maricaulaceae</taxon>
        <taxon>Hyphobacterium</taxon>
    </lineage>
</organism>
<gene>
    <name evidence="7" type="ORF">V0U79_01895</name>
</gene>
<dbReference type="InterPro" id="IPR050833">
    <property type="entry name" value="Poly_Biosynth_Transport"/>
</dbReference>
<dbReference type="Proteomes" id="UP001354971">
    <property type="component" value="Unassembled WGS sequence"/>
</dbReference>
<comment type="subcellular location">
    <subcellularLocation>
        <location evidence="1">Cell membrane</location>
        <topology evidence="1">Multi-pass membrane protein</topology>
    </subcellularLocation>
</comment>
<comment type="caution">
    <text evidence="7">The sequence shown here is derived from an EMBL/GenBank/DDBJ whole genome shotgun (WGS) entry which is preliminary data.</text>
</comment>
<feature type="transmembrane region" description="Helical" evidence="6">
    <location>
        <begin position="420"/>
        <end position="446"/>
    </location>
</feature>
<feature type="transmembrane region" description="Helical" evidence="6">
    <location>
        <begin position="295"/>
        <end position="316"/>
    </location>
</feature>
<keyword evidence="2" id="KW-1003">Cell membrane</keyword>
<keyword evidence="3 6" id="KW-0812">Transmembrane</keyword>
<protein>
    <submittedName>
        <fullName evidence="7">Lipopolysaccharide biosynthesis protein</fullName>
    </submittedName>
</protein>
<feature type="transmembrane region" description="Helical" evidence="6">
    <location>
        <begin position="39"/>
        <end position="57"/>
    </location>
</feature>
<evidence type="ECO:0000256" key="3">
    <source>
        <dbReference type="ARBA" id="ARBA00022692"/>
    </source>
</evidence>
<evidence type="ECO:0000313" key="8">
    <source>
        <dbReference type="Proteomes" id="UP001354971"/>
    </source>
</evidence>
<proteinExistence type="predicted"/>
<reference evidence="7 8" key="1">
    <citation type="submission" date="2024-01" db="EMBL/GenBank/DDBJ databases">
        <title>Hyphobacterium bacterium isolated from marine sediment.</title>
        <authorList>
            <person name="Zhao S."/>
        </authorList>
    </citation>
    <scope>NUCLEOTIDE SEQUENCE [LARGE SCALE GENOMIC DNA]</scope>
    <source>
        <strain evidence="8">HN65</strain>
    </source>
</reference>
<dbReference type="PANTHER" id="PTHR30250:SF31">
    <property type="entry name" value="INNER MEMBRANE PROTEIN YGHQ"/>
    <property type="match status" value="1"/>
</dbReference>
<sequence length="485" mass="51077">MLGKHILGYLPVQIARALVGFGGVAVLTRLMPAEMYGQYALALTAMHITAMAFHTWLDAAVARFHERASERGQLAAHLATIYTTFAWVSAGLILLGALGLWVAPLSIEMKTALAFALGSLILRSMLMIGLETRRAAGEVTAYSVYETFSTLAGFALGIGILLVTPLGAAGPIAGLALASLITLFFEFPAQARKTRGGKLRKRRIAVYFAYGLPVSISLVFEHLLSAGDRFLIAGLMNEAAVGIYSAGYGLADRTIDILFIWLGAAATPLMIRALERDGEDAAREVAGQSARVMGLLGFPAAAGLALVAAPLTSVMVGEEFRAGATLILPWIALAGLMKGLMTYYFHEAFILRRKTRWMAAIMAAAAIFNIGLNIALIPHFGIAGAAAATLAAYAASLVACAVIGRNLFPLPLPWLDWGKAAMATLGMAAIVMSLPLSGPAFVVLMAKAIAGGLTYVAIALALNIAGCRSWLGVAQNWLRPSEAVS</sequence>
<dbReference type="Pfam" id="PF13440">
    <property type="entry name" value="Polysacc_synt_3"/>
    <property type="match status" value="1"/>
</dbReference>
<feature type="transmembrane region" description="Helical" evidence="6">
    <location>
        <begin position="357"/>
        <end position="376"/>
    </location>
</feature>
<evidence type="ECO:0000256" key="4">
    <source>
        <dbReference type="ARBA" id="ARBA00022989"/>
    </source>
</evidence>
<keyword evidence="8" id="KW-1185">Reference proteome</keyword>
<feature type="transmembrane region" description="Helical" evidence="6">
    <location>
        <begin position="257"/>
        <end position="274"/>
    </location>
</feature>
<feature type="transmembrane region" description="Helical" evidence="6">
    <location>
        <begin position="77"/>
        <end position="100"/>
    </location>
</feature>
<feature type="transmembrane region" description="Helical" evidence="6">
    <location>
        <begin position="6"/>
        <end position="27"/>
    </location>
</feature>
<dbReference type="PANTHER" id="PTHR30250">
    <property type="entry name" value="PST FAMILY PREDICTED COLANIC ACID TRANSPORTER"/>
    <property type="match status" value="1"/>
</dbReference>
<evidence type="ECO:0000256" key="5">
    <source>
        <dbReference type="ARBA" id="ARBA00023136"/>
    </source>
</evidence>
<evidence type="ECO:0000256" key="2">
    <source>
        <dbReference type="ARBA" id="ARBA00022475"/>
    </source>
</evidence>
<evidence type="ECO:0000256" key="6">
    <source>
        <dbReference type="SAM" id="Phobius"/>
    </source>
</evidence>
<accession>A0ABU7LME7</accession>
<keyword evidence="5 6" id="KW-0472">Membrane</keyword>
<dbReference type="RefSeq" id="WP_330197763.1">
    <property type="nucleotide sequence ID" value="NZ_JAZDRP010000001.1"/>
</dbReference>
<keyword evidence="4 6" id="KW-1133">Transmembrane helix</keyword>